<dbReference type="FunFam" id="3.30.430.20:FF:000002">
    <property type="entry name" value="Cysteine-rich receptor-like protein kinase 10"/>
    <property type="match status" value="1"/>
</dbReference>
<evidence type="ECO:0000256" key="18">
    <source>
        <dbReference type="SAM" id="Phobius"/>
    </source>
</evidence>
<dbReference type="SMART" id="SM00220">
    <property type="entry name" value="S_TKc"/>
    <property type="match status" value="1"/>
</dbReference>
<dbReference type="PROSITE" id="PS51473">
    <property type="entry name" value="GNK2"/>
    <property type="match status" value="2"/>
</dbReference>
<evidence type="ECO:0000256" key="8">
    <source>
        <dbReference type="ARBA" id="ARBA00022741"/>
    </source>
</evidence>
<evidence type="ECO:0000256" key="13">
    <source>
        <dbReference type="ARBA" id="ARBA00023170"/>
    </source>
</evidence>
<evidence type="ECO:0000259" key="21">
    <source>
        <dbReference type="PROSITE" id="PS51473"/>
    </source>
</evidence>
<keyword evidence="3" id="KW-0597">Phosphoprotein</keyword>
<keyword evidence="13" id="KW-0675">Receptor</keyword>
<organism evidence="22 23">
    <name type="scientific">Gossypium lobatum</name>
    <dbReference type="NCBI Taxonomy" id="34289"/>
    <lineage>
        <taxon>Eukaryota</taxon>
        <taxon>Viridiplantae</taxon>
        <taxon>Streptophyta</taxon>
        <taxon>Embryophyta</taxon>
        <taxon>Tracheophyta</taxon>
        <taxon>Spermatophyta</taxon>
        <taxon>Magnoliopsida</taxon>
        <taxon>eudicotyledons</taxon>
        <taxon>Gunneridae</taxon>
        <taxon>Pentapetalae</taxon>
        <taxon>rosids</taxon>
        <taxon>malvids</taxon>
        <taxon>Malvales</taxon>
        <taxon>Malvaceae</taxon>
        <taxon>Malvoideae</taxon>
        <taxon>Gossypium</taxon>
    </lineage>
</organism>
<dbReference type="InterPro" id="IPR000719">
    <property type="entry name" value="Prot_kinase_dom"/>
</dbReference>
<evidence type="ECO:0000313" key="22">
    <source>
        <dbReference type="EMBL" id="MBA0577363.1"/>
    </source>
</evidence>
<proteinExistence type="predicted"/>
<keyword evidence="7" id="KW-0677">Repeat</keyword>
<sequence>MDSSWQVLFISFTISFLLTLAVAQEEPLDYSCMETGGNFTINSTYETNLNRLISSFSANTANDYGFYNLSSGEGSSRVNSIALCRGDVGSSDCLGCINNATTELRSLCPDQREAIIWYDNCMFRYTNRSIFGVVEGDPLLYMWNDNNVTDVDAFNQSLSTLLDSLINSASSGTSLRKFATGSAQVTPFQTVYALVQCTPDLSHAECTSCLSAAIEFIPECCDRKQGGRVLEPSCNFRFEIERFYNLTTADTPLTWTPPPPTSPPSNNTKNTTGTLFFKSTVVRNFSVLYETDVKIFAGKKSNSSRTIIIASVSAVAFAVLVSSCIFIFLRVRKSKVKAGKGGEAAEAVDEIKNAEALQYDFSTISAATNHFSNSNKLGQGGFGAVYKGELAGGELIAVKRLSTDSGQGDLEFRNEVLLVAKLQHRNLVRLQGFCLERNERLLIYEFVPNASLDQFLFDPVKRAYLDWEERYKIIGGIARGLLYLHEDSRLRIIHRDLKASNILLDAEMNPKIADFGMARLCAVDQTHGATSKIVGTYGYMAPEYAMHGQFSVKSDVFSFGVLVLEILSGQKNSSFHKGDNAWRNWKDGTANELVDSTLKDSSATEVMRCLHIGLLCVQENVAERPNMASVALMLTSYSVTLPLPSQPAFFMHSNTQSEVEMLWSEDLNSGATKYSQSRKETVVVSENEVTITELHPR</sequence>
<dbReference type="EMBL" id="JABEZX010355235">
    <property type="protein sequence ID" value="MBA0577363.1"/>
    <property type="molecule type" value="Genomic_DNA"/>
</dbReference>
<keyword evidence="2" id="KW-0723">Serine/threonine-protein kinase</keyword>
<dbReference type="Pfam" id="PF07714">
    <property type="entry name" value="PK_Tyr_Ser-Thr"/>
    <property type="match status" value="1"/>
</dbReference>
<evidence type="ECO:0000313" key="23">
    <source>
        <dbReference type="Proteomes" id="UP000593572"/>
    </source>
</evidence>
<dbReference type="InterPro" id="IPR017441">
    <property type="entry name" value="Protein_kinase_ATP_BS"/>
</dbReference>
<evidence type="ECO:0000256" key="17">
    <source>
        <dbReference type="PROSITE-ProRule" id="PRU10141"/>
    </source>
</evidence>
<keyword evidence="6 19" id="KW-0732">Signal</keyword>
<comment type="caution">
    <text evidence="22">The sequence shown here is derived from an EMBL/GenBank/DDBJ whole genome shotgun (WGS) entry which is preliminary data.</text>
</comment>
<keyword evidence="10 17" id="KW-0067">ATP-binding</keyword>
<evidence type="ECO:0000256" key="3">
    <source>
        <dbReference type="ARBA" id="ARBA00022553"/>
    </source>
</evidence>
<keyword evidence="5 18" id="KW-0812">Transmembrane</keyword>
<evidence type="ECO:0000256" key="5">
    <source>
        <dbReference type="ARBA" id="ARBA00022692"/>
    </source>
</evidence>
<dbReference type="SUPFAM" id="SSF56112">
    <property type="entry name" value="Protein kinase-like (PK-like)"/>
    <property type="match status" value="1"/>
</dbReference>
<dbReference type="PANTHER" id="PTHR27002:SF980">
    <property type="entry name" value="CYSTEINE-RICH RECEPTOR-LIKE PROTEIN KINASE 10 ISOFORM X1"/>
    <property type="match status" value="1"/>
</dbReference>
<comment type="catalytic activity">
    <reaction evidence="15">
        <text>L-seryl-[protein] + ATP = O-phospho-L-seryl-[protein] + ADP + H(+)</text>
        <dbReference type="Rhea" id="RHEA:17989"/>
        <dbReference type="Rhea" id="RHEA-COMP:9863"/>
        <dbReference type="Rhea" id="RHEA-COMP:11604"/>
        <dbReference type="ChEBI" id="CHEBI:15378"/>
        <dbReference type="ChEBI" id="CHEBI:29999"/>
        <dbReference type="ChEBI" id="CHEBI:30616"/>
        <dbReference type="ChEBI" id="CHEBI:83421"/>
        <dbReference type="ChEBI" id="CHEBI:456216"/>
    </reaction>
</comment>
<dbReference type="FunFam" id="3.30.200.20:FF:000142">
    <property type="entry name" value="Cysteine-rich receptor-like protein kinase 10"/>
    <property type="match status" value="1"/>
</dbReference>
<gene>
    <name evidence="22" type="ORF">Golob_024138</name>
</gene>
<keyword evidence="11 18" id="KW-1133">Transmembrane helix</keyword>
<dbReference type="FunFam" id="3.30.430.20:FF:000003">
    <property type="entry name" value="Cysteine-rich RLK (RECEPTOR-like protein kinase) 10"/>
    <property type="match status" value="1"/>
</dbReference>
<comment type="catalytic activity">
    <reaction evidence="16">
        <text>L-threonyl-[protein] + ATP = O-phospho-L-threonyl-[protein] + ADP + H(+)</text>
        <dbReference type="Rhea" id="RHEA:46608"/>
        <dbReference type="Rhea" id="RHEA-COMP:11060"/>
        <dbReference type="Rhea" id="RHEA-COMP:11605"/>
        <dbReference type="ChEBI" id="CHEBI:15378"/>
        <dbReference type="ChEBI" id="CHEBI:30013"/>
        <dbReference type="ChEBI" id="CHEBI:30616"/>
        <dbReference type="ChEBI" id="CHEBI:61977"/>
        <dbReference type="ChEBI" id="CHEBI:456216"/>
    </reaction>
</comment>
<evidence type="ECO:0000256" key="7">
    <source>
        <dbReference type="ARBA" id="ARBA00022737"/>
    </source>
</evidence>
<evidence type="ECO:0000256" key="15">
    <source>
        <dbReference type="ARBA" id="ARBA00047558"/>
    </source>
</evidence>
<dbReference type="PROSITE" id="PS00107">
    <property type="entry name" value="PROTEIN_KINASE_ATP"/>
    <property type="match status" value="1"/>
</dbReference>
<dbReference type="InterPro" id="IPR008271">
    <property type="entry name" value="Ser/Thr_kinase_AS"/>
</dbReference>
<keyword evidence="4" id="KW-0808">Transferase</keyword>
<dbReference type="InterPro" id="IPR001245">
    <property type="entry name" value="Ser-Thr/Tyr_kinase_cat_dom"/>
</dbReference>
<feature type="transmembrane region" description="Helical" evidence="18">
    <location>
        <begin position="307"/>
        <end position="329"/>
    </location>
</feature>
<keyword evidence="12 18" id="KW-0472">Membrane</keyword>
<evidence type="ECO:0000256" key="2">
    <source>
        <dbReference type="ARBA" id="ARBA00022527"/>
    </source>
</evidence>
<keyword evidence="9" id="KW-0418">Kinase</keyword>
<dbReference type="GO" id="GO:0004674">
    <property type="term" value="F:protein serine/threonine kinase activity"/>
    <property type="evidence" value="ECO:0007669"/>
    <property type="project" value="UniProtKB-KW"/>
</dbReference>
<dbReference type="GO" id="GO:0005524">
    <property type="term" value="F:ATP binding"/>
    <property type="evidence" value="ECO:0007669"/>
    <property type="project" value="UniProtKB-UniRule"/>
</dbReference>
<evidence type="ECO:0000256" key="14">
    <source>
        <dbReference type="ARBA" id="ARBA00023180"/>
    </source>
</evidence>
<name>A0A7J8NKI1_9ROSI</name>
<keyword evidence="14" id="KW-0325">Glycoprotein</keyword>
<dbReference type="InterPro" id="IPR002902">
    <property type="entry name" value="GNK2"/>
</dbReference>
<evidence type="ECO:0000256" key="4">
    <source>
        <dbReference type="ARBA" id="ARBA00022679"/>
    </source>
</evidence>
<dbReference type="PROSITE" id="PS50011">
    <property type="entry name" value="PROTEIN_KINASE_DOM"/>
    <property type="match status" value="1"/>
</dbReference>
<evidence type="ECO:0000256" key="11">
    <source>
        <dbReference type="ARBA" id="ARBA00022989"/>
    </source>
</evidence>
<feature type="domain" description="Gnk2-homologous" evidence="21">
    <location>
        <begin position="27"/>
        <end position="130"/>
    </location>
</feature>
<keyword evidence="8 17" id="KW-0547">Nucleotide-binding</keyword>
<dbReference type="Proteomes" id="UP000593572">
    <property type="component" value="Unassembled WGS sequence"/>
</dbReference>
<dbReference type="AlphaFoldDB" id="A0A7J8NKI1"/>
<dbReference type="PROSITE" id="PS00108">
    <property type="entry name" value="PROTEIN_KINASE_ST"/>
    <property type="match status" value="1"/>
</dbReference>
<feature type="signal peptide" evidence="19">
    <location>
        <begin position="1"/>
        <end position="23"/>
    </location>
</feature>
<dbReference type="GO" id="GO:0006979">
    <property type="term" value="P:response to oxidative stress"/>
    <property type="evidence" value="ECO:0007669"/>
    <property type="project" value="UniProtKB-ARBA"/>
</dbReference>
<feature type="domain" description="Gnk2-homologous" evidence="21">
    <location>
        <begin position="136"/>
        <end position="243"/>
    </location>
</feature>
<keyword evidence="23" id="KW-1185">Reference proteome</keyword>
<evidence type="ECO:0000256" key="16">
    <source>
        <dbReference type="ARBA" id="ARBA00047951"/>
    </source>
</evidence>
<accession>A0A7J8NKI1</accession>
<dbReference type="InterPro" id="IPR038408">
    <property type="entry name" value="GNK2_sf"/>
</dbReference>
<evidence type="ECO:0000259" key="20">
    <source>
        <dbReference type="PROSITE" id="PS50011"/>
    </source>
</evidence>
<dbReference type="InterPro" id="IPR011009">
    <property type="entry name" value="Kinase-like_dom_sf"/>
</dbReference>
<comment type="subcellular location">
    <subcellularLocation>
        <location evidence="1">Membrane</location>
        <topology evidence="1">Single-pass membrane protein</topology>
    </subcellularLocation>
</comment>
<feature type="domain" description="Protein kinase" evidence="20">
    <location>
        <begin position="371"/>
        <end position="649"/>
    </location>
</feature>
<dbReference type="CDD" id="cd14066">
    <property type="entry name" value="STKc_IRAK"/>
    <property type="match status" value="1"/>
</dbReference>
<feature type="chain" id="PRO_5029771451" evidence="19">
    <location>
        <begin position="24"/>
        <end position="697"/>
    </location>
</feature>
<dbReference type="Gene3D" id="1.10.510.10">
    <property type="entry name" value="Transferase(Phosphotransferase) domain 1"/>
    <property type="match status" value="1"/>
</dbReference>
<dbReference type="CDD" id="cd23509">
    <property type="entry name" value="Gnk2-like"/>
    <property type="match status" value="2"/>
</dbReference>
<evidence type="ECO:0000256" key="10">
    <source>
        <dbReference type="ARBA" id="ARBA00022840"/>
    </source>
</evidence>
<evidence type="ECO:0000256" key="19">
    <source>
        <dbReference type="SAM" id="SignalP"/>
    </source>
</evidence>
<protein>
    <submittedName>
        <fullName evidence="22">Uncharacterized protein</fullName>
    </submittedName>
</protein>
<feature type="binding site" evidence="17">
    <location>
        <position position="399"/>
    </location>
    <ligand>
        <name>ATP</name>
        <dbReference type="ChEBI" id="CHEBI:30616"/>
    </ligand>
</feature>
<reference evidence="22 23" key="1">
    <citation type="journal article" date="2019" name="Genome Biol. Evol.">
        <title>Insights into the evolution of the New World diploid cottons (Gossypium, subgenus Houzingenia) based on genome sequencing.</title>
        <authorList>
            <person name="Grover C.E."/>
            <person name="Arick M.A. 2nd"/>
            <person name="Thrash A."/>
            <person name="Conover J.L."/>
            <person name="Sanders W.S."/>
            <person name="Peterson D.G."/>
            <person name="Frelichowski J.E."/>
            <person name="Scheffler J.A."/>
            <person name="Scheffler B.E."/>
            <person name="Wendel J.F."/>
        </authorList>
    </citation>
    <scope>NUCLEOTIDE SEQUENCE [LARGE SCALE GENOMIC DNA]</scope>
    <source>
        <strain evidence="22">157</strain>
        <tissue evidence="22">Leaf</tissue>
    </source>
</reference>
<dbReference type="PANTHER" id="PTHR27002">
    <property type="entry name" value="RECEPTOR-LIKE SERINE/THREONINE-PROTEIN KINASE SD1-8"/>
    <property type="match status" value="1"/>
</dbReference>
<dbReference type="Gene3D" id="3.30.430.20">
    <property type="entry name" value="Gnk2 domain, C-X8-C-X2-C motif"/>
    <property type="match status" value="2"/>
</dbReference>
<dbReference type="FunFam" id="1.10.510.10:FF:000129">
    <property type="entry name" value="cysteine-rich receptor-like protein kinase 10"/>
    <property type="match status" value="1"/>
</dbReference>
<dbReference type="Gene3D" id="3.30.200.20">
    <property type="entry name" value="Phosphorylase Kinase, domain 1"/>
    <property type="match status" value="1"/>
</dbReference>
<evidence type="ECO:0000256" key="1">
    <source>
        <dbReference type="ARBA" id="ARBA00004167"/>
    </source>
</evidence>
<evidence type="ECO:0000256" key="6">
    <source>
        <dbReference type="ARBA" id="ARBA00022729"/>
    </source>
</evidence>
<dbReference type="GO" id="GO:0005886">
    <property type="term" value="C:plasma membrane"/>
    <property type="evidence" value="ECO:0007669"/>
    <property type="project" value="TreeGrafter"/>
</dbReference>
<evidence type="ECO:0000256" key="12">
    <source>
        <dbReference type="ARBA" id="ARBA00023136"/>
    </source>
</evidence>
<dbReference type="Pfam" id="PF01657">
    <property type="entry name" value="Stress-antifung"/>
    <property type="match status" value="2"/>
</dbReference>
<evidence type="ECO:0000256" key="9">
    <source>
        <dbReference type="ARBA" id="ARBA00022777"/>
    </source>
</evidence>